<evidence type="ECO:0000259" key="1">
    <source>
        <dbReference type="SMART" id="SM00256"/>
    </source>
</evidence>
<gene>
    <name evidence="2 4" type="ORF">B0294.3</name>
    <name evidence="2" type="ORF">CELE_B0294.3</name>
</gene>
<dbReference type="WormBase" id="B0294.3">
    <property type="protein sequence ID" value="CE23505"/>
    <property type="gene ID" value="WBGene00015118"/>
</dbReference>
<dbReference type="SMR" id="Q9TXQ0"/>
<dbReference type="AlphaFoldDB" id="Q9TXQ0"/>
<dbReference type="CTD" id="181910"/>
<accession>Q9TXQ0</accession>
<name>Q9TXQ0_CAEEL</name>
<dbReference type="EMBL" id="BX284606">
    <property type="protein sequence ID" value="CCD61687.2"/>
    <property type="molecule type" value="Genomic_DNA"/>
</dbReference>
<dbReference type="SUPFAM" id="SSF81383">
    <property type="entry name" value="F-box domain"/>
    <property type="match status" value="1"/>
</dbReference>
<organism evidence="2 3">
    <name type="scientific">Caenorhabditis elegans</name>
    <dbReference type="NCBI Taxonomy" id="6239"/>
    <lineage>
        <taxon>Eukaryota</taxon>
        <taxon>Metazoa</taxon>
        <taxon>Ecdysozoa</taxon>
        <taxon>Nematoda</taxon>
        <taxon>Chromadorea</taxon>
        <taxon>Rhabditida</taxon>
        <taxon>Rhabditina</taxon>
        <taxon>Rhabditomorpha</taxon>
        <taxon>Rhabditoidea</taxon>
        <taxon>Rhabditidae</taxon>
        <taxon>Peloderinae</taxon>
        <taxon>Caenorhabditis</taxon>
    </lineage>
</organism>
<dbReference type="SMART" id="SM00256">
    <property type="entry name" value="FBOX"/>
    <property type="match status" value="1"/>
</dbReference>
<dbReference type="GeneID" id="181910"/>
<proteinExistence type="predicted"/>
<dbReference type="KEGG" id="cel:CELE_B0294.3"/>
<protein>
    <submittedName>
        <fullName evidence="2">F-box domain-containing protein</fullName>
    </submittedName>
</protein>
<dbReference type="AGR" id="WB:WBGene00015118"/>
<evidence type="ECO:0000313" key="3">
    <source>
        <dbReference type="Proteomes" id="UP000001940"/>
    </source>
</evidence>
<dbReference type="OrthoDB" id="2095648at2759"/>
<dbReference type="RefSeq" id="NP_001359794.1">
    <property type="nucleotide sequence ID" value="NM_001373234.1"/>
</dbReference>
<dbReference type="Proteomes" id="UP000001940">
    <property type="component" value="Chromosome X"/>
</dbReference>
<dbReference type="Bgee" id="WBGene00015118">
    <property type="expression patterns" value="Expressed in larva and 2 other cell types or tissues"/>
</dbReference>
<dbReference type="HOGENOM" id="CLU_2796282_0_0_1"/>
<dbReference type="InParanoid" id="Q9TXQ0"/>
<sequence length="188" mass="21611">MSINYSKMQVKSLFQPSLLDMSLDVADFVFEKMEPKDLLTTRKVCRGFRTAVDHFGVRFDTIIFKLYDNCIKMILDEECIRYLDAHSGGATVAHREQKIVLESGNFVEIALNDLKMALKNVSSLNIFNKTEERDDMMVTSFLGYLESEKCIYVKQIHFEVFSFGGRLNCGGFSLDPGACTQRFRSPRW</sequence>
<dbReference type="Pfam" id="PF00646">
    <property type="entry name" value="F-box"/>
    <property type="match status" value="1"/>
</dbReference>
<feature type="domain" description="F-box" evidence="1">
    <location>
        <begin position="21"/>
        <end position="61"/>
    </location>
</feature>
<evidence type="ECO:0000313" key="2">
    <source>
        <dbReference type="EMBL" id="CCD61687.2"/>
    </source>
</evidence>
<reference evidence="2 3" key="1">
    <citation type="journal article" date="1998" name="Science">
        <title>Genome sequence of the nematode C. elegans: a platform for investigating biology.</title>
        <authorList>
            <consortium name="The C. elegans sequencing consortium"/>
            <person name="Sulson J.E."/>
            <person name="Waterston R."/>
        </authorList>
    </citation>
    <scope>NUCLEOTIDE SEQUENCE [LARGE SCALE GENOMIC DNA]</scope>
    <source>
        <strain evidence="2 3">Bristol N2</strain>
    </source>
</reference>
<dbReference type="InterPro" id="IPR001810">
    <property type="entry name" value="F-box_dom"/>
</dbReference>
<evidence type="ECO:0000313" key="4">
    <source>
        <dbReference type="WormBase" id="B0294.3"/>
    </source>
</evidence>
<keyword evidence="3" id="KW-1185">Reference proteome</keyword>
<dbReference type="CDD" id="cd22150">
    <property type="entry name" value="F-box_CeFBXA-like"/>
    <property type="match status" value="1"/>
</dbReference>
<dbReference type="InterPro" id="IPR036047">
    <property type="entry name" value="F-box-like_dom_sf"/>
</dbReference>
<dbReference type="UCSC" id="B0294.3">
    <property type="organism name" value="c. elegans"/>
</dbReference>